<keyword evidence="6" id="KW-1185">Reference proteome</keyword>
<feature type="region of interest" description="Disordered" evidence="4">
    <location>
        <begin position="14"/>
        <end position="94"/>
    </location>
</feature>
<name>A0A1I2BWH6_9BACT</name>
<keyword evidence="3" id="KW-1015">Disulfide bond</keyword>
<accession>A0A1I2BWH6</accession>
<dbReference type="Proteomes" id="UP000199400">
    <property type="component" value="Unassembled WGS sequence"/>
</dbReference>
<feature type="compositionally biased region" description="Low complexity" evidence="4">
    <location>
        <begin position="17"/>
        <end position="89"/>
    </location>
</feature>
<evidence type="ECO:0000256" key="3">
    <source>
        <dbReference type="ARBA" id="ARBA00023157"/>
    </source>
</evidence>
<organism evidence="5 6">
    <name type="scientific">Nannocystis exedens</name>
    <dbReference type="NCBI Taxonomy" id="54"/>
    <lineage>
        <taxon>Bacteria</taxon>
        <taxon>Pseudomonadati</taxon>
        <taxon>Myxococcota</taxon>
        <taxon>Polyangia</taxon>
        <taxon>Nannocystales</taxon>
        <taxon>Nannocystaceae</taxon>
        <taxon>Nannocystis</taxon>
    </lineage>
</organism>
<evidence type="ECO:0000313" key="5">
    <source>
        <dbReference type="EMBL" id="SFE60354.1"/>
    </source>
</evidence>
<protein>
    <submittedName>
        <fullName evidence="5">Myxococcus cysteine-rich repeat-containing protein</fullName>
    </submittedName>
</protein>
<dbReference type="EMBL" id="FOMX01000016">
    <property type="protein sequence ID" value="SFE60354.1"/>
    <property type="molecule type" value="Genomic_DNA"/>
</dbReference>
<keyword evidence="1" id="KW-0732">Signal</keyword>
<dbReference type="AlphaFoldDB" id="A0A1I2BWH6"/>
<dbReference type="InterPro" id="IPR011936">
    <property type="entry name" value="Myxo_disulph_rpt"/>
</dbReference>
<evidence type="ECO:0000256" key="4">
    <source>
        <dbReference type="SAM" id="MobiDB-lite"/>
    </source>
</evidence>
<evidence type="ECO:0000256" key="1">
    <source>
        <dbReference type="ARBA" id="ARBA00022729"/>
    </source>
</evidence>
<sequence length="294" mass="29489">MGWMVVLVLIGCGGDDPGATTDSGTSTSTSTSTTTGETTDPPTTGEPGTTTTTGEPGTTTTTTHPTTGEPGTTTTTTTTGVDSTSTTTGRPMTACGDGILDPGELCDGDQLGGESCESQGFDGGELGCLDSCEFDTQGCSACGDGQVDAGEGCDDGNTNAGDGCDAECQVEACDPDGLYTVEGAPISYTCCQGLVSVNITAFTFSGDGATIVSSPSNPVGMAGEPTMCPDGDFANEGSLQGGCTETYALEGDFVDKDTWSGTYRLTFTGDQCSCFNGMLGAPCIDQMFPVTATR</sequence>
<dbReference type="NCBIfam" id="TIGR02232">
    <property type="entry name" value="myxo_disulf_rpt"/>
    <property type="match status" value="1"/>
</dbReference>
<gene>
    <name evidence="5" type="ORF">SAMN02745121_04819</name>
</gene>
<keyword evidence="2" id="KW-0677">Repeat</keyword>
<evidence type="ECO:0000256" key="2">
    <source>
        <dbReference type="ARBA" id="ARBA00022737"/>
    </source>
</evidence>
<reference evidence="6" key="1">
    <citation type="submission" date="2016-10" db="EMBL/GenBank/DDBJ databases">
        <authorList>
            <person name="Varghese N."/>
            <person name="Submissions S."/>
        </authorList>
    </citation>
    <scope>NUCLEOTIDE SEQUENCE [LARGE SCALE GENOMIC DNA]</scope>
    <source>
        <strain evidence="6">ATCC 25963</strain>
    </source>
</reference>
<evidence type="ECO:0000313" key="6">
    <source>
        <dbReference type="Proteomes" id="UP000199400"/>
    </source>
</evidence>
<proteinExistence type="predicted"/>